<dbReference type="InterPro" id="IPR045188">
    <property type="entry name" value="Boi1/Boi2-like"/>
</dbReference>
<dbReference type="GO" id="GO:0005829">
    <property type="term" value="C:cytosol"/>
    <property type="evidence" value="ECO:0007669"/>
    <property type="project" value="GOC"/>
</dbReference>
<dbReference type="InterPro" id="IPR011993">
    <property type="entry name" value="PH-like_dom_sf"/>
</dbReference>
<comment type="caution">
    <text evidence="4">The sequence shown here is derived from an EMBL/GenBank/DDBJ whole genome shotgun (WGS) entry which is preliminary data.</text>
</comment>
<dbReference type="PANTHER" id="PTHR22902">
    <property type="entry name" value="SESQUIPEDALIAN"/>
    <property type="match status" value="1"/>
</dbReference>
<evidence type="ECO:0000313" key="4">
    <source>
        <dbReference type="EMBL" id="KAL0485731.1"/>
    </source>
</evidence>
<dbReference type="GO" id="GO:0055037">
    <property type="term" value="C:recycling endosome"/>
    <property type="evidence" value="ECO:0007669"/>
    <property type="project" value="TreeGrafter"/>
</dbReference>
<evidence type="ECO:0000256" key="2">
    <source>
        <dbReference type="SAM" id="MobiDB-lite"/>
    </source>
</evidence>
<dbReference type="GO" id="GO:0005769">
    <property type="term" value="C:early endosome"/>
    <property type="evidence" value="ECO:0007669"/>
    <property type="project" value="TreeGrafter"/>
</dbReference>
<dbReference type="PROSITE" id="PS50003">
    <property type="entry name" value="PH_DOMAIN"/>
    <property type="match status" value="1"/>
</dbReference>
<reference evidence="4 5" key="1">
    <citation type="submission" date="2024-03" db="EMBL/GenBank/DDBJ databases">
        <title>The Acrasis kona genome and developmental transcriptomes reveal deep origins of eukaryotic multicellular pathways.</title>
        <authorList>
            <person name="Sheikh S."/>
            <person name="Fu C.-J."/>
            <person name="Brown M.W."/>
            <person name="Baldauf S.L."/>
        </authorList>
    </citation>
    <scope>NUCLEOTIDE SEQUENCE [LARGE SCALE GENOMIC DNA]</scope>
    <source>
        <strain evidence="4 5">ATCC MYA-3509</strain>
    </source>
</reference>
<sequence length="246" mass="28952">MEPDQLLKVPGWPILFLRLRRPIENKRFGSSIVVMLSRRTSVNIRAPNPKDEHHEMSGQLQKMGAINKSWKERWFVLSDKKLFYYKNQRATSMKSFINLENAYVRTAEEYSPTSNCFDIVTPERVFQLVAPNPTVLKEWMVSIQSYSTIVPENDTIRKIDDGIIQKAKIKNEEDLETPEEEERRRLSLDNNEEYTQDEDDPTYNDFDLICNSIQTPRAAKKDFNYDSESFNRIQRMSVYVNRAIVQ</sequence>
<dbReference type="SMART" id="SM00233">
    <property type="entry name" value="PH"/>
    <property type="match status" value="1"/>
</dbReference>
<dbReference type="PANTHER" id="PTHR22902:SF27">
    <property type="entry name" value="PLECKSTRIN HOMOLOGY DOMAIN-CONTAINING FAMILY A MEMBER 3"/>
    <property type="match status" value="1"/>
</dbReference>
<feature type="region of interest" description="Disordered" evidence="2">
    <location>
        <begin position="171"/>
        <end position="201"/>
    </location>
</feature>
<dbReference type="SUPFAM" id="SSF50729">
    <property type="entry name" value="PH domain-like"/>
    <property type="match status" value="1"/>
</dbReference>
<dbReference type="EMBL" id="JAOPGA020001160">
    <property type="protein sequence ID" value="KAL0485731.1"/>
    <property type="molecule type" value="Genomic_DNA"/>
</dbReference>
<dbReference type="FunFam" id="2.30.29.30:FF:000286">
    <property type="entry name" value="PH-protein kinase domain containing protein"/>
    <property type="match status" value="1"/>
</dbReference>
<evidence type="ECO:0000256" key="1">
    <source>
        <dbReference type="ARBA" id="ARBA00022553"/>
    </source>
</evidence>
<dbReference type="InterPro" id="IPR001849">
    <property type="entry name" value="PH_domain"/>
</dbReference>
<dbReference type="GO" id="GO:0007032">
    <property type="term" value="P:endosome organization"/>
    <property type="evidence" value="ECO:0007669"/>
    <property type="project" value="TreeGrafter"/>
</dbReference>
<accession>A0AAW2Z9G1</accession>
<feature type="domain" description="PH" evidence="3">
    <location>
        <begin position="53"/>
        <end position="148"/>
    </location>
</feature>
<keyword evidence="5" id="KW-1185">Reference proteome</keyword>
<dbReference type="Gene3D" id="2.30.29.30">
    <property type="entry name" value="Pleckstrin-homology domain (PH domain)/Phosphotyrosine-binding domain (PTB)"/>
    <property type="match status" value="1"/>
</dbReference>
<dbReference type="GO" id="GO:0001881">
    <property type="term" value="P:receptor recycling"/>
    <property type="evidence" value="ECO:0007669"/>
    <property type="project" value="TreeGrafter"/>
</dbReference>
<protein>
    <submittedName>
        <fullName evidence="4">PH domain-containing protein</fullName>
    </submittedName>
</protein>
<evidence type="ECO:0000313" key="5">
    <source>
        <dbReference type="Proteomes" id="UP001431209"/>
    </source>
</evidence>
<feature type="compositionally biased region" description="Acidic residues" evidence="2">
    <location>
        <begin position="190"/>
        <end position="201"/>
    </location>
</feature>
<dbReference type="Proteomes" id="UP001431209">
    <property type="component" value="Unassembled WGS sequence"/>
</dbReference>
<dbReference type="GO" id="GO:0005802">
    <property type="term" value="C:trans-Golgi network"/>
    <property type="evidence" value="ECO:0007669"/>
    <property type="project" value="TreeGrafter"/>
</dbReference>
<dbReference type="GO" id="GO:0042147">
    <property type="term" value="P:retrograde transport, endosome to Golgi"/>
    <property type="evidence" value="ECO:0007669"/>
    <property type="project" value="TreeGrafter"/>
</dbReference>
<organism evidence="4 5">
    <name type="scientific">Acrasis kona</name>
    <dbReference type="NCBI Taxonomy" id="1008807"/>
    <lineage>
        <taxon>Eukaryota</taxon>
        <taxon>Discoba</taxon>
        <taxon>Heterolobosea</taxon>
        <taxon>Tetramitia</taxon>
        <taxon>Eutetramitia</taxon>
        <taxon>Acrasidae</taxon>
        <taxon>Acrasis</taxon>
    </lineage>
</organism>
<name>A0AAW2Z9G1_9EUKA</name>
<dbReference type="Pfam" id="PF00169">
    <property type="entry name" value="PH"/>
    <property type="match status" value="1"/>
</dbReference>
<keyword evidence="1" id="KW-0597">Phosphoprotein</keyword>
<gene>
    <name evidence="4" type="ORF">AKO1_003285</name>
</gene>
<proteinExistence type="predicted"/>
<evidence type="ECO:0000259" key="3">
    <source>
        <dbReference type="PROSITE" id="PS50003"/>
    </source>
</evidence>
<dbReference type="AlphaFoldDB" id="A0AAW2Z9G1"/>